<dbReference type="EMBL" id="FOTR01000004">
    <property type="protein sequence ID" value="SFL86376.1"/>
    <property type="molecule type" value="Genomic_DNA"/>
</dbReference>
<keyword evidence="6" id="KW-1185">Reference proteome</keyword>
<dbReference type="AlphaFoldDB" id="A0A1I4L683"/>
<dbReference type="InterPro" id="IPR011991">
    <property type="entry name" value="ArsR-like_HTH"/>
</dbReference>
<dbReference type="STRING" id="334253.SAMN04487943_104379"/>
<evidence type="ECO:0000256" key="1">
    <source>
        <dbReference type="ARBA" id="ARBA00023015"/>
    </source>
</evidence>
<reference evidence="6" key="1">
    <citation type="submission" date="2016-10" db="EMBL/GenBank/DDBJ databases">
        <authorList>
            <person name="Varghese N."/>
            <person name="Submissions S."/>
        </authorList>
    </citation>
    <scope>NUCLEOTIDE SEQUENCE [LARGE SCALE GENOMIC DNA]</scope>
    <source>
        <strain evidence="6">CGMCC 1.4250</strain>
    </source>
</reference>
<keyword evidence="2" id="KW-0238">DNA-binding</keyword>
<accession>A0A1I4L683</accession>
<dbReference type="OrthoDB" id="6957498at2"/>
<dbReference type="GO" id="GO:0003677">
    <property type="term" value="F:DNA binding"/>
    <property type="evidence" value="ECO:0007669"/>
    <property type="project" value="UniProtKB-KW"/>
</dbReference>
<name>A0A1I4L683_9BACI</name>
<dbReference type="SMART" id="SM00418">
    <property type="entry name" value="HTH_ARSR"/>
    <property type="match status" value="1"/>
</dbReference>
<proteinExistence type="predicted"/>
<organism evidence="5 6">
    <name type="scientific">Gracilibacillus orientalis</name>
    <dbReference type="NCBI Taxonomy" id="334253"/>
    <lineage>
        <taxon>Bacteria</taxon>
        <taxon>Bacillati</taxon>
        <taxon>Bacillota</taxon>
        <taxon>Bacilli</taxon>
        <taxon>Bacillales</taxon>
        <taxon>Bacillaceae</taxon>
        <taxon>Gracilibacillus</taxon>
    </lineage>
</organism>
<feature type="domain" description="HTH arsR-type" evidence="4">
    <location>
        <begin position="10"/>
        <end position="105"/>
    </location>
</feature>
<dbReference type="GO" id="GO:0003700">
    <property type="term" value="F:DNA-binding transcription factor activity"/>
    <property type="evidence" value="ECO:0007669"/>
    <property type="project" value="InterPro"/>
</dbReference>
<dbReference type="RefSeq" id="WP_091483528.1">
    <property type="nucleotide sequence ID" value="NZ_FOTR01000004.1"/>
</dbReference>
<gene>
    <name evidence="5" type="ORF">SAMN04487943_104379</name>
</gene>
<dbReference type="Pfam" id="PF01022">
    <property type="entry name" value="HTH_5"/>
    <property type="match status" value="1"/>
</dbReference>
<dbReference type="InterPro" id="IPR036390">
    <property type="entry name" value="WH_DNA-bd_sf"/>
</dbReference>
<sequence length="108" mass="12680">MSRDEEIKCSIEINNAIDFDFYKALFDPSRIEIIRYLAVFGAKNITEIAENLPQDRSVISRHLDLMHKFEIVSKTKIGRNIFYEVNSQMIFDKFKLTTDQLEKLLNSC</sequence>
<dbReference type="PANTHER" id="PTHR33154">
    <property type="entry name" value="TRANSCRIPTIONAL REGULATOR, ARSR FAMILY"/>
    <property type="match status" value="1"/>
</dbReference>
<keyword evidence="1" id="KW-0805">Transcription regulation</keyword>
<dbReference type="SUPFAM" id="SSF46785">
    <property type="entry name" value="Winged helix' DNA-binding domain"/>
    <property type="match status" value="1"/>
</dbReference>
<evidence type="ECO:0000313" key="6">
    <source>
        <dbReference type="Proteomes" id="UP000198565"/>
    </source>
</evidence>
<dbReference type="PANTHER" id="PTHR33154:SF33">
    <property type="entry name" value="TRANSCRIPTIONAL REPRESSOR SDPR"/>
    <property type="match status" value="1"/>
</dbReference>
<dbReference type="CDD" id="cd00090">
    <property type="entry name" value="HTH_ARSR"/>
    <property type="match status" value="1"/>
</dbReference>
<dbReference type="InterPro" id="IPR036388">
    <property type="entry name" value="WH-like_DNA-bd_sf"/>
</dbReference>
<dbReference type="InterPro" id="IPR051081">
    <property type="entry name" value="HTH_MetalResp_TranReg"/>
</dbReference>
<keyword evidence="3" id="KW-0804">Transcription</keyword>
<dbReference type="PRINTS" id="PR00778">
    <property type="entry name" value="HTHARSR"/>
</dbReference>
<dbReference type="Gene3D" id="1.10.10.10">
    <property type="entry name" value="Winged helix-like DNA-binding domain superfamily/Winged helix DNA-binding domain"/>
    <property type="match status" value="1"/>
</dbReference>
<evidence type="ECO:0000256" key="2">
    <source>
        <dbReference type="ARBA" id="ARBA00023125"/>
    </source>
</evidence>
<dbReference type="Proteomes" id="UP000198565">
    <property type="component" value="Unassembled WGS sequence"/>
</dbReference>
<dbReference type="InterPro" id="IPR001845">
    <property type="entry name" value="HTH_ArsR_DNA-bd_dom"/>
</dbReference>
<dbReference type="PROSITE" id="PS50987">
    <property type="entry name" value="HTH_ARSR_2"/>
    <property type="match status" value="1"/>
</dbReference>
<protein>
    <submittedName>
        <fullName evidence="5">Transcriptional regulator, ArsR family</fullName>
    </submittedName>
</protein>
<evidence type="ECO:0000313" key="5">
    <source>
        <dbReference type="EMBL" id="SFL86376.1"/>
    </source>
</evidence>
<evidence type="ECO:0000259" key="4">
    <source>
        <dbReference type="PROSITE" id="PS50987"/>
    </source>
</evidence>
<evidence type="ECO:0000256" key="3">
    <source>
        <dbReference type="ARBA" id="ARBA00023163"/>
    </source>
</evidence>